<keyword evidence="3" id="KW-1185">Reference proteome</keyword>
<dbReference type="PANTHER" id="PTHR30570:SF1">
    <property type="entry name" value="PHOSPHATE-BINDING PROTEIN PSTS"/>
    <property type="match status" value="1"/>
</dbReference>
<evidence type="ECO:0000313" key="2">
    <source>
        <dbReference type="EMBL" id="TLS67554.1"/>
    </source>
</evidence>
<feature type="chain" id="PRO_5024413969" description="PBP domain-containing protein" evidence="1">
    <location>
        <begin position="21"/>
        <end position="323"/>
    </location>
</feature>
<keyword evidence="1" id="KW-0732">Signal</keyword>
<dbReference type="InterPro" id="IPR050811">
    <property type="entry name" value="Phosphate_ABC_transporter"/>
</dbReference>
<dbReference type="SUPFAM" id="SSF53850">
    <property type="entry name" value="Periplasmic binding protein-like II"/>
    <property type="match status" value="1"/>
</dbReference>
<dbReference type="AlphaFoldDB" id="A0A5R9GWT1"/>
<reference evidence="2 3" key="1">
    <citation type="journal article" date="2019" name="Appl. Environ. Microbiol.">
        <title>Environmental Evidence and Genomic Insight of Iron-oxidizing Bacteria Preference Towards More Corrosion Resistant Stainless Steel at Higher Salinities.</title>
        <authorList>
            <person name="Garrison C.E."/>
            <person name="Price K.A."/>
            <person name="Field E.K."/>
        </authorList>
    </citation>
    <scope>NUCLEOTIDE SEQUENCE [LARGE SCALE GENOMIC DNA]</scope>
    <source>
        <strain evidence="2 3">P3</strain>
    </source>
</reference>
<dbReference type="Gene3D" id="3.40.190.10">
    <property type="entry name" value="Periplasmic binding protein-like II"/>
    <property type="match status" value="2"/>
</dbReference>
<dbReference type="RefSeq" id="WP_138238987.1">
    <property type="nucleotide sequence ID" value="NZ_VBRY01000005.1"/>
</dbReference>
<dbReference type="Proteomes" id="UP000306585">
    <property type="component" value="Unassembled WGS sequence"/>
</dbReference>
<evidence type="ECO:0008006" key="4">
    <source>
        <dbReference type="Google" id="ProtNLM"/>
    </source>
</evidence>
<evidence type="ECO:0000313" key="3">
    <source>
        <dbReference type="Proteomes" id="UP000306585"/>
    </source>
</evidence>
<feature type="signal peptide" evidence="1">
    <location>
        <begin position="1"/>
        <end position="20"/>
    </location>
</feature>
<protein>
    <recommendedName>
        <fullName evidence="4">PBP domain-containing protein</fullName>
    </recommendedName>
</protein>
<dbReference type="PANTHER" id="PTHR30570">
    <property type="entry name" value="PERIPLASMIC PHOSPHATE BINDING COMPONENT OF PHOSPHATE ABC TRANSPORTER"/>
    <property type="match status" value="1"/>
</dbReference>
<evidence type="ECO:0000256" key="1">
    <source>
        <dbReference type="SAM" id="SignalP"/>
    </source>
</evidence>
<comment type="caution">
    <text evidence="2">The sequence shown here is derived from an EMBL/GenBank/DDBJ whole genome shotgun (WGS) entry which is preliminary data.</text>
</comment>
<sequence>MKLLYMLMLLSSLLPASLQAAPRDIPTFTSPEKVYTGKSTQWIQQPVVYDQGVDADIVLSLDQQLYDSMLPLINTYARDHHLTIVTGKGTCGISAGNIDKKSVDIGGFCCPPAENDRLPGLTWHTIGIAPIALIVPTANHTRTISLAQARDIFSGNLYNWGEVVGSQIDGLIHPIGRLHCKQRPGHWRLLLEHEDDFSPDLMEVGAISDMIRTVAMDKQAIGYETEWMIQTFNSKHSVRTVAIDGAYPDEIASTRYPLYRTYNLTSWSSDPAKNRLAEELIQYLLKQADTLPAHFHLVPASLLRQQGWHFQGDELTGEPDHWK</sequence>
<dbReference type="EMBL" id="VBRY01000005">
    <property type="protein sequence ID" value="TLS67554.1"/>
    <property type="molecule type" value="Genomic_DNA"/>
</dbReference>
<name>A0A5R9GWT1_9PROT</name>
<organism evidence="2 3">
    <name type="scientific">Mariprofundus erugo</name>
    <dbReference type="NCBI Taxonomy" id="2528639"/>
    <lineage>
        <taxon>Bacteria</taxon>
        <taxon>Pseudomonadati</taxon>
        <taxon>Pseudomonadota</taxon>
        <taxon>Candidatius Mariprofundia</taxon>
        <taxon>Mariprofundales</taxon>
        <taxon>Mariprofundaceae</taxon>
        <taxon>Mariprofundus</taxon>
    </lineage>
</organism>
<accession>A0A5R9GWT1</accession>
<gene>
    <name evidence="2" type="ORF">FEF65_06455</name>
</gene>
<proteinExistence type="predicted"/>